<dbReference type="Proteomes" id="UP000799538">
    <property type="component" value="Unassembled WGS sequence"/>
</dbReference>
<dbReference type="EMBL" id="ML992501">
    <property type="protein sequence ID" value="KAF2227844.1"/>
    <property type="molecule type" value="Genomic_DNA"/>
</dbReference>
<name>A0A6A6GQ21_9PEZI</name>
<sequence length="576" mass="62287">MSNLSSAKYNYDFVVATTQRSINATMLIFLSSRSEPEVTVCYVANPKGEPQAIDYQTLINTTGAPDPFTIEDGANVQGDDRVKRLLSARFMMAFRAKLGIPPMDDLTKVPDVVVLGQDTSAVQFNMLCSEFEVVRLDPGSGYGPPSWVHQAQPTNNPWIFSSKVDLRLSLVSPTKFKTLPKNVQDQIANLGPNAFSIQQLLFDLSNATLSTVPTITGVTPGTTTYLILEQYFIGAYFTQMQKDGQPLLGCSVVHHPSQAPASLTLTSMNMEISPYVDTNGQAMPYPNSDQQDAATLSYLCATDGNVLPPAVPFSWNWVDTSQMSDHDGVLSINRNTFANWIYHEVINDASRCCLLPQVRCWQDGLTTWYSGTVAPNQVPTVTRPSNGNNVLQLSYSQSGSDQAGAGGALGSITMRSSYSLSISFSGNTIVATQSLLVYVKITEAFIHDDGNIVDKSITDTYTIGIDANGRLTSSQPVTTNTDNSIAITEGSFANFFTNMNEIAGNIKNSVDNFVATSFADLPISTIQDFVFPGGQTFTFKEIGFSPNQDLVSEISYVDPAIPPVTVPATTLPGSAG</sequence>
<organism evidence="1 2">
    <name type="scientific">Elsinoe ampelina</name>
    <dbReference type="NCBI Taxonomy" id="302913"/>
    <lineage>
        <taxon>Eukaryota</taxon>
        <taxon>Fungi</taxon>
        <taxon>Dikarya</taxon>
        <taxon>Ascomycota</taxon>
        <taxon>Pezizomycotina</taxon>
        <taxon>Dothideomycetes</taxon>
        <taxon>Dothideomycetidae</taxon>
        <taxon>Myriangiales</taxon>
        <taxon>Elsinoaceae</taxon>
        <taxon>Elsinoe</taxon>
    </lineage>
</organism>
<accession>A0A6A6GQ21</accession>
<dbReference type="AlphaFoldDB" id="A0A6A6GQ21"/>
<keyword evidence="2" id="KW-1185">Reference proteome</keyword>
<evidence type="ECO:0000313" key="2">
    <source>
        <dbReference type="Proteomes" id="UP000799538"/>
    </source>
</evidence>
<reference evidence="2" key="1">
    <citation type="journal article" date="2020" name="Stud. Mycol.">
        <title>101 Dothideomycetes genomes: A test case for predicting lifestyles and emergence of pathogens.</title>
        <authorList>
            <person name="Haridas S."/>
            <person name="Albert R."/>
            <person name="Binder M."/>
            <person name="Bloem J."/>
            <person name="LaButti K."/>
            <person name="Salamov A."/>
            <person name="Andreopoulos B."/>
            <person name="Baker S."/>
            <person name="Barry K."/>
            <person name="Bills G."/>
            <person name="Bluhm B."/>
            <person name="Cannon C."/>
            <person name="Castanera R."/>
            <person name="Culley D."/>
            <person name="Daum C."/>
            <person name="Ezra D."/>
            <person name="Gonzalez J."/>
            <person name="Henrissat B."/>
            <person name="Kuo A."/>
            <person name="Liang C."/>
            <person name="Lipzen A."/>
            <person name="Lutzoni F."/>
            <person name="Magnuson J."/>
            <person name="Mondo S."/>
            <person name="Nolan M."/>
            <person name="Ohm R."/>
            <person name="Pangilinan J."/>
            <person name="Park H.-J."/>
            <person name="Ramirez L."/>
            <person name="Alfaro M."/>
            <person name="Sun H."/>
            <person name="Tritt A."/>
            <person name="Yoshinaga Y."/>
            <person name="Zwiers L.-H."/>
            <person name="Turgeon B."/>
            <person name="Goodwin S."/>
            <person name="Spatafora J."/>
            <person name="Crous P."/>
            <person name="Grigoriev I."/>
        </authorList>
    </citation>
    <scope>NUCLEOTIDE SEQUENCE [LARGE SCALE GENOMIC DNA]</scope>
    <source>
        <strain evidence="2">CECT 20119</strain>
    </source>
</reference>
<gene>
    <name evidence="1" type="ORF">BDZ85DRAFT_8399</name>
</gene>
<protein>
    <submittedName>
        <fullName evidence="1">Uncharacterized protein</fullName>
    </submittedName>
</protein>
<evidence type="ECO:0000313" key="1">
    <source>
        <dbReference type="EMBL" id="KAF2227844.1"/>
    </source>
</evidence>
<proteinExistence type="predicted"/>
<dbReference type="OrthoDB" id="3235083at2759"/>